<evidence type="ECO:0000313" key="7">
    <source>
        <dbReference type="Proteomes" id="UP000256304"/>
    </source>
</evidence>
<dbReference type="Proteomes" id="UP000256304">
    <property type="component" value="Unassembled WGS sequence"/>
</dbReference>
<keyword evidence="3" id="KW-0238">DNA-binding</keyword>
<sequence>MDEPGATYIFDRGYVNYDAFDRYCKDGIFFVTRLKNNAVIEPLMSNAIPPDSKILADEIVRIGSPQKRVKHELRMIQTEDSEGNLLFLVTNRFDLTGDEIGEMYRNRWAIETFFKWMKQHLRIKRFYGTSERAVHNQIWIALIAFCLHVLVKLETKVDHSLLEISRWLHKLLWQPYAEWLARMKRRPSRTSAGRRPRATS</sequence>
<dbReference type="SUPFAM" id="SSF53098">
    <property type="entry name" value="Ribonuclease H-like"/>
    <property type="match status" value="1"/>
</dbReference>
<evidence type="ECO:0000256" key="2">
    <source>
        <dbReference type="ARBA" id="ARBA00022578"/>
    </source>
</evidence>
<comment type="caution">
    <text evidence="6">The sequence shown here is derived from an EMBL/GenBank/DDBJ whole genome shotgun (WGS) entry which is preliminary data.</text>
</comment>
<keyword evidence="4" id="KW-0233">DNA recombination</keyword>
<gene>
    <name evidence="6" type="ORF">A8990_12752</name>
</gene>
<proteinExistence type="inferred from homology"/>
<name>A0A3D9RP13_9BACL</name>
<dbReference type="GO" id="GO:0003677">
    <property type="term" value="F:DNA binding"/>
    <property type="evidence" value="ECO:0007669"/>
    <property type="project" value="UniProtKB-KW"/>
</dbReference>
<evidence type="ECO:0000256" key="1">
    <source>
        <dbReference type="ARBA" id="ARBA00010075"/>
    </source>
</evidence>
<reference evidence="6 7" key="1">
    <citation type="submission" date="2018-08" db="EMBL/GenBank/DDBJ databases">
        <title>Genomic Encyclopedia of Type Strains, Phase III (KMG-III): the genomes of soil and plant-associated and newly described type strains.</title>
        <authorList>
            <person name="Whitman W."/>
        </authorList>
    </citation>
    <scope>NUCLEOTIDE SEQUENCE [LARGE SCALE GENOMIC DNA]</scope>
    <source>
        <strain evidence="6 7">CGMCC 1.10966</strain>
    </source>
</reference>
<comment type="similarity">
    <text evidence="1">Belongs to the transposase 11 family.</text>
</comment>
<evidence type="ECO:0000313" key="6">
    <source>
        <dbReference type="EMBL" id="REE77732.1"/>
    </source>
</evidence>
<feature type="domain" description="Transposase IS4-like" evidence="5">
    <location>
        <begin position="5"/>
        <end position="147"/>
    </location>
</feature>
<dbReference type="InterPro" id="IPR002559">
    <property type="entry name" value="Transposase_11"/>
</dbReference>
<evidence type="ECO:0000259" key="5">
    <source>
        <dbReference type="Pfam" id="PF01609"/>
    </source>
</evidence>
<keyword evidence="2" id="KW-0815">Transposition</keyword>
<dbReference type="RefSeq" id="WP_245996123.1">
    <property type="nucleotide sequence ID" value="NZ_QTTN01000027.1"/>
</dbReference>
<accession>A0A3D9RP13</accession>
<dbReference type="AlphaFoldDB" id="A0A3D9RP13"/>
<organism evidence="6 7">
    <name type="scientific">Paenibacillus taihuensis</name>
    <dbReference type="NCBI Taxonomy" id="1156355"/>
    <lineage>
        <taxon>Bacteria</taxon>
        <taxon>Bacillati</taxon>
        <taxon>Bacillota</taxon>
        <taxon>Bacilli</taxon>
        <taxon>Bacillales</taxon>
        <taxon>Paenibacillaceae</taxon>
        <taxon>Paenibacillus</taxon>
    </lineage>
</organism>
<keyword evidence="7" id="KW-1185">Reference proteome</keyword>
<dbReference type="GO" id="GO:0006313">
    <property type="term" value="P:DNA transposition"/>
    <property type="evidence" value="ECO:0007669"/>
    <property type="project" value="InterPro"/>
</dbReference>
<dbReference type="NCBIfam" id="NF033592">
    <property type="entry name" value="transpos_IS4_1"/>
    <property type="match status" value="1"/>
</dbReference>
<evidence type="ECO:0000256" key="3">
    <source>
        <dbReference type="ARBA" id="ARBA00023125"/>
    </source>
</evidence>
<dbReference type="Pfam" id="PF01609">
    <property type="entry name" value="DDE_Tnp_1"/>
    <property type="match status" value="1"/>
</dbReference>
<dbReference type="GO" id="GO:0004803">
    <property type="term" value="F:transposase activity"/>
    <property type="evidence" value="ECO:0007669"/>
    <property type="project" value="InterPro"/>
</dbReference>
<dbReference type="EMBL" id="QTTN01000027">
    <property type="protein sequence ID" value="REE77732.1"/>
    <property type="molecule type" value="Genomic_DNA"/>
</dbReference>
<dbReference type="InterPro" id="IPR012337">
    <property type="entry name" value="RNaseH-like_sf"/>
</dbReference>
<dbReference type="PANTHER" id="PTHR33258:SF1">
    <property type="entry name" value="TRANSPOSASE INSL FOR INSERTION SEQUENCE ELEMENT IS186A-RELATED"/>
    <property type="match status" value="1"/>
</dbReference>
<evidence type="ECO:0000256" key="4">
    <source>
        <dbReference type="ARBA" id="ARBA00023172"/>
    </source>
</evidence>
<protein>
    <submittedName>
        <fullName evidence="6">DDE family transposase</fullName>
    </submittedName>
</protein>
<dbReference type="PANTHER" id="PTHR33258">
    <property type="entry name" value="TRANSPOSASE INSL FOR INSERTION SEQUENCE ELEMENT IS186A-RELATED"/>
    <property type="match status" value="1"/>
</dbReference>
<dbReference type="InterPro" id="IPR047952">
    <property type="entry name" value="Transpos_IS4"/>
</dbReference>